<dbReference type="RefSeq" id="WP_109766533.1">
    <property type="nucleotide sequence ID" value="NZ_QFWV02000005.1"/>
</dbReference>
<dbReference type="Pfam" id="PF09537">
    <property type="entry name" value="DUF2383"/>
    <property type="match status" value="1"/>
</dbReference>
<dbReference type="Proteomes" id="UP000246132">
    <property type="component" value="Unassembled WGS sequence"/>
</dbReference>
<protein>
    <submittedName>
        <fullName evidence="2">DUF2383 domain-containing protein</fullName>
    </submittedName>
</protein>
<name>A0A3A8AAL9_9HYPH</name>
<dbReference type="Gene3D" id="1.20.1260.10">
    <property type="match status" value="1"/>
</dbReference>
<dbReference type="EMBL" id="QFWV02000005">
    <property type="protein sequence ID" value="RKF06915.1"/>
    <property type="molecule type" value="Genomic_DNA"/>
</dbReference>
<organism evidence="2 3">
    <name type="scientific">Oceaniradius stylonematis</name>
    <dbReference type="NCBI Taxonomy" id="2184161"/>
    <lineage>
        <taxon>Bacteria</taxon>
        <taxon>Pseudomonadati</taxon>
        <taxon>Pseudomonadota</taxon>
        <taxon>Alphaproteobacteria</taxon>
        <taxon>Hyphomicrobiales</taxon>
        <taxon>Ahrensiaceae</taxon>
        <taxon>Oceaniradius</taxon>
    </lineage>
</organism>
<feature type="domain" description="DUF2383" evidence="1">
    <location>
        <begin position="18"/>
        <end position="123"/>
    </location>
</feature>
<evidence type="ECO:0000313" key="2">
    <source>
        <dbReference type="EMBL" id="RKF06915.1"/>
    </source>
</evidence>
<evidence type="ECO:0000313" key="3">
    <source>
        <dbReference type="Proteomes" id="UP000246132"/>
    </source>
</evidence>
<dbReference type="InterPro" id="IPR019052">
    <property type="entry name" value="DUF2383"/>
</dbReference>
<comment type="caution">
    <text evidence="2">The sequence shown here is derived from an EMBL/GenBank/DDBJ whole genome shotgun (WGS) entry which is preliminary data.</text>
</comment>
<dbReference type="InterPro" id="IPR012347">
    <property type="entry name" value="Ferritin-like"/>
</dbReference>
<keyword evidence="3" id="KW-1185">Reference proteome</keyword>
<proteinExistence type="predicted"/>
<gene>
    <name evidence="2" type="ORF">DEM25_009760</name>
</gene>
<sequence>MMMQPPDDPKIKRDERLSELATLQVRHTDAANGYDAGLESANATMDPVLRRLSDMHRDCAEQTARILVAHGGEPDPDGSWLSWVHRSVMVARGMIDGLGADVIPGLIDGEKRVLEQLDRVLEQTHWTDVDRNALIGQRDRIEAEIAELNAMKADTGGATS</sequence>
<accession>A0A3A8AAL9</accession>
<reference evidence="2 3" key="1">
    <citation type="journal article" date="2018" name="Int. J. Syst. Bacteriol.">
        <title>Oceaniradius stylonemae gen. nov., sp. nov., isolated from a red alga, Stylonema cornu-cervi.</title>
        <authorList>
            <person name="Jeong S."/>
        </authorList>
    </citation>
    <scope>NUCLEOTIDE SEQUENCE [LARGE SCALE GENOMIC DNA]</scope>
    <source>
        <strain evidence="2 3">StC1</strain>
    </source>
</reference>
<dbReference type="AlphaFoldDB" id="A0A3A8AAL9"/>
<evidence type="ECO:0000259" key="1">
    <source>
        <dbReference type="Pfam" id="PF09537"/>
    </source>
</evidence>
<dbReference type="OrthoDB" id="7723758at2"/>